<accession>A0A0P1EV23</accession>
<dbReference type="STRING" id="321267.SHM7688_03448"/>
<dbReference type="RefSeq" id="WP_058241134.1">
    <property type="nucleotide sequence ID" value="NZ_CYPW01000032.1"/>
</dbReference>
<reference evidence="1 2" key="1">
    <citation type="submission" date="2015-09" db="EMBL/GenBank/DDBJ databases">
        <authorList>
            <consortium name="Swine Surveillance"/>
        </authorList>
    </citation>
    <scope>NUCLEOTIDE SEQUENCE [LARGE SCALE GENOMIC DNA]</scope>
    <source>
        <strain evidence="1 2">CECT 7688</strain>
    </source>
</reference>
<sequence>MASKVVFHVPQKFVETYADLPHLVLFKRIRDLLQERGGKIEVRRRDEALRVGSAIDHAELLEPENLHIVENGVVRQNNALNAAVAYIPPYYHLDAHGVLARSAAAHAVYDPTSVNPVMAAAHFEGLYNRLVRPRRSRYNPKQAVSELPQECIAVFLQGDNPHRQQTAHCSNEQMLRAVAEAAEGRPIVVKTHPQSRPLRDVQLMHELLQEGLPLLATDANIHDILSKCAATVSFNSAVALEGFLHGKPAVLFGQSDFHHVCETVVDPDQFSDALKQAVNSSHDYGRFLYWYFSNHCVMVDDPVSDERILQAFDDAGFSSERLGLMGSHTLAQKQQQKLRFAQREAAQLLRHNPQTSSVSIRRCVRAEPEQQRFIADREGDKLLITRYLDARGAETVLGRQKAMEALNAVLLGGDLKAAQCVIARPDIGLLATMQVRGETLSQKMLNADARQRRRFVKRAAQWLNAVSSVGTDNDADTTEGWTSVSLPQAMPQEDRDMAASLQGALTQMSNNQPQLSWRWVLGYEAFYPSNFKLGRDVLCAEYIGPEKIVRLEDEIARFLIEAARYADVSVGMRTHGMMKADWEAFVDAGLLPDAGSEKALRLSIGQELLSQFCQPNIDYEMQEPLREIIAAYLADVTL</sequence>
<protein>
    <submittedName>
        <fullName evidence="1">Capsule polysaccharide biosynthesis protein</fullName>
    </submittedName>
</protein>
<evidence type="ECO:0000313" key="2">
    <source>
        <dbReference type="Proteomes" id="UP000054823"/>
    </source>
</evidence>
<proteinExistence type="predicted"/>
<name>A0A0P1EV23_9RHOB</name>
<organism evidence="1 2">
    <name type="scientific">Shimia marina</name>
    <dbReference type="NCBI Taxonomy" id="321267"/>
    <lineage>
        <taxon>Bacteria</taxon>
        <taxon>Pseudomonadati</taxon>
        <taxon>Pseudomonadota</taxon>
        <taxon>Alphaproteobacteria</taxon>
        <taxon>Rhodobacterales</taxon>
        <taxon>Roseobacteraceae</taxon>
    </lineage>
</organism>
<evidence type="ECO:0000313" key="1">
    <source>
        <dbReference type="EMBL" id="CUH53979.1"/>
    </source>
</evidence>
<dbReference type="InterPro" id="IPR007833">
    <property type="entry name" value="Capsule_polysaccharide_synth"/>
</dbReference>
<dbReference type="Proteomes" id="UP000054823">
    <property type="component" value="Unassembled WGS sequence"/>
</dbReference>
<gene>
    <name evidence="1" type="ORF">SHM7688_03448</name>
</gene>
<keyword evidence="2" id="KW-1185">Reference proteome</keyword>
<dbReference type="EMBL" id="CYPW01000032">
    <property type="protein sequence ID" value="CUH53979.1"/>
    <property type="molecule type" value="Genomic_DNA"/>
</dbReference>
<dbReference type="GO" id="GO:0000271">
    <property type="term" value="P:polysaccharide biosynthetic process"/>
    <property type="evidence" value="ECO:0007669"/>
    <property type="project" value="InterPro"/>
</dbReference>
<dbReference type="OrthoDB" id="6713140at2"/>
<dbReference type="Pfam" id="PF05159">
    <property type="entry name" value="Capsule_synth"/>
    <property type="match status" value="1"/>
</dbReference>
<dbReference type="AlphaFoldDB" id="A0A0P1EV23"/>
<dbReference type="GO" id="GO:0015774">
    <property type="term" value="P:polysaccharide transport"/>
    <property type="evidence" value="ECO:0007669"/>
    <property type="project" value="InterPro"/>
</dbReference>